<proteinExistence type="predicted"/>
<dbReference type="AlphaFoldDB" id="A0A9W9IM88"/>
<organism evidence="2 3">
    <name type="scientific">Penicillium capsulatum</name>
    <dbReference type="NCBI Taxonomy" id="69766"/>
    <lineage>
        <taxon>Eukaryota</taxon>
        <taxon>Fungi</taxon>
        <taxon>Dikarya</taxon>
        <taxon>Ascomycota</taxon>
        <taxon>Pezizomycotina</taxon>
        <taxon>Eurotiomycetes</taxon>
        <taxon>Eurotiomycetidae</taxon>
        <taxon>Eurotiales</taxon>
        <taxon>Aspergillaceae</taxon>
        <taxon>Penicillium</taxon>
    </lineage>
</organism>
<accession>A0A9W9IM88</accession>
<comment type="caution">
    <text evidence="2">The sequence shown here is derived from an EMBL/GenBank/DDBJ whole genome shotgun (WGS) entry which is preliminary data.</text>
</comment>
<feature type="region of interest" description="Disordered" evidence="1">
    <location>
        <begin position="1"/>
        <end position="20"/>
    </location>
</feature>
<dbReference type="InterPro" id="IPR046670">
    <property type="entry name" value="DUF6540"/>
</dbReference>
<evidence type="ECO:0000313" key="3">
    <source>
        <dbReference type="Proteomes" id="UP001146351"/>
    </source>
</evidence>
<gene>
    <name evidence="2" type="ORF">N7492_002931</name>
</gene>
<dbReference type="OrthoDB" id="4135672at2759"/>
<dbReference type="Proteomes" id="UP001146351">
    <property type="component" value="Unassembled WGS sequence"/>
</dbReference>
<name>A0A9W9IM88_9EURO</name>
<dbReference type="Pfam" id="PF20174">
    <property type="entry name" value="DUF6540"/>
    <property type="match status" value="1"/>
</dbReference>
<keyword evidence="3" id="KW-1185">Reference proteome</keyword>
<dbReference type="EMBL" id="JAPQKO010000002">
    <property type="protein sequence ID" value="KAJ5179721.1"/>
    <property type="molecule type" value="Genomic_DNA"/>
</dbReference>
<protein>
    <submittedName>
        <fullName evidence="2">Uncharacterized protein</fullName>
    </submittedName>
</protein>
<reference evidence="2" key="2">
    <citation type="journal article" date="2023" name="IMA Fungus">
        <title>Comparative genomic study of the Penicillium genus elucidates a diverse pangenome and 15 lateral gene transfer events.</title>
        <authorList>
            <person name="Petersen C."/>
            <person name="Sorensen T."/>
            <person name="Nielsen M.R."/>
            <person name="Sondergaard T.E."/>
            <person name="Sorensen J.L."/>
            <person name="Fitzpatrick D.A."/>
            <person name="Frisvad J.C."/>
            <person name="Nielsen K.L."/>
        </authorList>
    </citation>
    <scope>NUCLEOTIDE SEQUENCE</scope>
    <source>
        <strain evidence="2">IBT 21917</strain>
    </source>
</reference>
<evidence type="ECO:0000313" key="2">
    <source>
        <dbReference type="EMBL" id="KAJ5179721.1"/>
    </source>
</evidence>
<sequence length="176" mass="20145">MSDLEGPGNPPRSPSPASERYRVFTPELDTVAYDPLDPPKRYHTGVFVETDRKNRSGALFHVTGDVIAGSGMRFDFRDGYAPGASKHFHRTTEIGWIHKADYPRIHDILKALPKPTKQQGIDFWSKDPLKRNKLTWTKENGDLYGPGEERRPIMKCNEWTHELAIPKLQQEGILHR</sequence>
<evidence type="ECO:0000256" key="1">
    <source>
        <dbReference type="SAM" id="MobiDB-lite"/>
    </source>
</evidence>
<reference evidence="2" key="1">
    <citation type="submission" date="2022-11" db="EMBL/GenBank/DDBJ databases">
        <authorList>
            <person name="Petersen C."/>
        </authorList>
    </citation>
    <scope>NUCLEOTIDE SEQUENCE</scope>
    <source>
        <strain evidence="2">IBT 21917</strain>
    </source>
</reference>